<dbReference type="InterPro" id="IPR020846">
    <property type="entry name" value="MFS_dom"/>
</dbReference>
<feature type="domain" description="Major facilitator superfamily (MFS) profile" evidence="9">
    <location>
        <begin position="7"/>
        <end position="394"/>
    </location>
</feature>
<keyword evidence="6 8" id="KW-1133">Transmembrane helix</keyword>
<dbReference type="FunFam" id="1.20.1250.20:FF:000022">
    <property type="entry name" value="Multidrug resistance protein MdtG"/>
    <property type="match status" value="1"/>
</dbReference>
<accession>A0A7U0N5Y0</accession>
<dbReference type="SUPFAM" id="SSF103473">
    <property type="entry name" value="MFS general substrate transporter"/>
    <property type="match status" value="2"/>
</dbReference>
<evidence type="ECO:0000259" key="9">
    <source>
        <dbReference type="PROSITE" id="PS50850"/>
    </source>
</evidence>
<feature type="transmembrane region" description="Helical" evidence="8">
    <location>
        <begin position="206"/>
        <end position="226"/>
    </location>
</feature>
<feature type="transmembrane region" description="Helical" evidence="8">
    <location>
        <begin position="306"/>
        <end position="328"/>
    </location>
</feature>
<keyword evidence="7 8" id="KW-0472">Membrane</keyword>
<dbReference type="PANTHER" id="PTHR43414">
    <property type="entry name" value="MULTIDRUG RESISTANCE PROTEIN MDTG"/>
    <property type="match status" value="1"/>
</dbReference>
<proteinExistence type="predicted"/>
<dbReference type="AlphaFoldDB" id="A0A7U0N5Y0"/>
<dbReference type="InterPro" id="IPR001958">
    <property type="entry name" value="Tet-R_TetA/multi-R_MdtG-like"/>
</dbReference>
<feature type="transmembrane region" description="Helical" evidence="8">
    <location>
        <begin position="102"/>
        <end position="122"/>
    </location>
</feature>
<feature type="transmembrane region" description="Helical" evidence="8">
    <location>
        <begin position="47"/>
        <end position="66"/>
    </location>
</feature>
<dbReference type="PANTHER" id="PTHR43414:SF6">
    <property type="entry name" value="MULTIDRUG RESISTANCE PROTEIN MDTG"/>
    <property type="match status" value="1"/>
</dbReference>
<keyword evidence="5 8" id="KW-0812">Transmembrane</keyword>
<evidence type="ECO:0000256" key="6">
    <source>
        <dbReference type="ARBA" id="ARBA00022989"/>
    </source>
</evidence>
<feature type="transmembrane region" description="Helical" evidence="8">
    <location>
        <begin position="78"/>
        <end position="96"/>
    </location>
</feature>
<dbReference type="InterPro" id="IPR036259">
    <property type="entry name" value="MFS_trans_sf"/>
</dbReference>
<evidence type="ECO:0000256" key="1">
    <source>
        <dbReference type="ARBA" id="ARBA00004651"/>
    </source>
</evidence>
<dbReference type="Gene3D" id="1.20.1250.20">
    <property type="entry name" value="MFS general substrate transporter like domains"/>
    <property type="match status" value="2"/>
</dbReference>
<comment type="subcellular location">
    <subcellularLocation>
        <location evidence="1">Cell membrane</location>
        <topology evidence="1">Multi-pass membrane protein</topology>
    </subcellularLocation>
</comment>
<evidence type="ECO:0000256" key="2">
    <source>
        <dbReference type="ARBA" id="ARBA00022448"/>
    </source>
</evidence>
<evidence type="ECO:0000256" key="5">
    <source>
        <dbReference type="ARBA" id="ARBA00022692"/>
    </source>
</evidence>
<evidence type="ECO:0000256" key="8">
    <source>
        <dbReference type="SAM" id="Phobius"/>
    </source>
</evidence>
<name>A0A7U0N5Y0_SERPR</name>
<dbReference type="GO" id="GO:0005886">
    <property type="term" value="C:plasma membrane"/>
    <property type="evidence" value="ECO:0007669"/>
    <property type="project" value="UniProtKB-SubCell"/>
</dbReference>
<keyword evidence="4" id="KW-0997">Cell inner membrane</keyword>
<evidence type="ECO:0000256" key="7">
    <source>
        <dbReference type="ARBA" id="ARBA00023136"/>
    </source>
</evidence>
<evidence type="ECO:0000313" key="10">
    <source>
        <dbReference type="EMBL" id="QQX53097.1"/>
    </source>
</evidence>
<sequence length="398" mass="42606">MEAWKLNLISVWLGCFFTGLAMSQILPFLPLYIEQLGVSGHQSLSIWSGLVFSGTFLVSALVSPLWGSLADRKGRKLMLLRASLGMAVVIALQGMVTNVYQLFALRALMGLTSGYIPNAMALVASQVPRDKSGWALGTLSTGPVTGVIVGPLLGGLMADHLGLRVVFFVTAGLMFVSFLITLFLIKERRIEVKKTDRLSGKAVFQSLPYPTLIVTLFISTLMIQLANSSISPILTLFIKDLSGDGGNIAFISGMIAAVPGVAALISAPSLGRLGDRIGTARILLAALGLTTVLFAIMAWVETPLQLGILRFLLGFADGALMPAVQTLLLKYSSDQVTGRIFGYNQSFMYLGNVVGPLIGSGVSALMGFRWVFAVTAVLVLINCLQVRSQFNKVEGVRK</sequence>
<dbReference type="InterPro" id="IPR011701">
    <property type="entry name" value="MFS"/>
</dbReference>
<feature type="transmembrane region" description="Helical" evidence="8">
    <location>
        <begin position="246"/>
        <end position="270"/>
    </location>
</feature>
<dbReference type="Pfam" id="PF07690">
    <property type="entry name" value="MFS_1"/>
    <property type="match status" value="2"/>
</dbReference>
<feature type="transmembrane region" description="Helical" evidence="8">
    <location>
        <begin position="134"/>
        <end position="153"/>
    </location>
</feature>
<dbReference type="CDD" id="cd17391">
    <property type="entry name" value="MFS_MdtG_MDR_like"/>
    <property type="match status" value="1"/>
</dbReference>
<evidence type="ECO:0000256" key="4">
    <source>
        <dbReference type="ARBA" id="ARBA00022519"/>
    </source>
</evidence>
<dbReference type="RefSeq" id="WP_207976951.1">
    <property type="nucleotide sequence ID" value="NZ_CP068391.1"/>
</dbReference>
<keyword evidence="3" id="KW-1003">Cell membrane</keyword>
<feature type="transmembrane region" description="Helical" evidence="8">
    <location>
        <begin position="165"/>
        <end position="185"/>
    </location>
</feature>
<evidence type="ECO:0000256" key="3">
    <source>
        <dbReference type="ARBA" id="ARBA00022475"/>
    </source>
</evidence>
<dbReference type="PROSITE" id="PS50850">
    <property type="entry name" value="MFS"/>
    <property type="match status" value="1"/>
</dbReference>
<feature type="transmembrane region" description="Helical" evidence="8">
    <location>
        <begin position="282"/>
        <end position="300"/>
    </location>
</feature>
<dbReference type="PRINTS" id="PR01035">
    <property type="entry name" value="TCRTETA"/>
</dbReference>
<dbReference type="EMBL" id="CP068391">
    <property type="protein sequence ID" value="QQX53097.1"/>
    <property type="molecule type" value="Genomic_DNA"/>
</dbReference>
<dbReference type="GO" id="GO:0022857">
    <property type="term" value="F:transmembrane transporter activity"/>
    <property type="evidence" value="ECO:0007669"/>
    <property type="project" value="InterPro"/>
</dbReference>
<feature type="transmembrane region" description="Helical" evidence="8">
    <location>
        <begin position="340"/>
        <end position="358"/>
    </location>
</feature>
<dbReference type="Proteomes" id="UP000596176">
    <property type="component" value="Chromosome"/>
</dbReference>
<reference evidence="10 11" key="1">
    <citation type="submission" date="2021-01" db="EMBL/GenBank/DDBJ databases">
        <title>Chromosome sequence of Serratia proteamaculans strain 94 rif-r, isolated from spoiled beef.</title>
        <authorList>
            <person name="Zaytseva Y.V."/>
            <person name="Iablokov S.N."/>
            <person name="Klyukina A."/>
        </authorList>
    </citation>
    <scope>NUCLEOTIDE SEQUENCE [LARGE SCALE GENOMIC DNA]</scope>
    <source>
        <strain evidence="10 11">94 rif-r</strain>
    </source>
</reference>
<protein>
    <submittedName>
        <fullName evidence="10">Multidrug efflux MFS transporter</fullName>
    </submittedName>
</protein>
<organism evidence="10 11">
    <name type="scientific">Serratia proteamaculans</name>
    <dbReference type="NCBI Taxonomy" id="28151"/>
    <lineage>
        <taxon>Bacteria</taxon>
        <taxon>Pseudomonadati</taxon>
        <taxon>Pseudomonadota</taxon>
        <taxon>Gammaproteobacteria</taxon>
        <taxon>Enterobacterales</taxon>
        <taxon>Yersiniaceae</taxon>
        <taxon>Serratia</taxon>
    </lineage>
</organism>
<feature type="transmembrane region" description="Helical" evidence="8">
    <location>
        <begin position="364"/>
        <end position="384"/>
    </location>
</feature>
<evidence type="ECO:0000313" key="11">
    <source>
        <dbReference type="Proteomes" id="UP000596176"/>
    </source>
</evidence>
<gene>
    <name evidence="10" type="ORF">JKX24_23530</name>
</gene>
<keyword evidence="2" id="KW-0813">Transport</keyword>